<evidence type="ECO:0000256" key="4">
    <source>
        <dbReference type="ARBA" id="ARBA00022842"/>
    </source>
</evidence>
<dbReference type="PROSITE" id="PS51471">
    <property type="entry name" value="FE2OG_OXY"/>
    <property type="match status" value="1"/>
</dbReference>
<reference evidence="10 11" key="1">
    <citation type="submission" date="2018-07" db="EMBL/GenBank/DDBJ databases">
        <title>Genomic Encyclopedia of Type Strains, Phase IV (KMG-IV): sequencing the most valuable type-strain genomes for metagenomic binning, comparative biology and taxonomic classification.</title>
        <authorList>
            <person name="Goeker M."/>
        </authorList>
    </citation>
    <scope>NUCLEOTIDE SEQUENCE [LARGE SCALE GENOMIC DNA]</scope>
    <source>
        <strain evidence="10 11">DSM 21410</strain>
    </source>
</reference>
<dbReference type="AlphaFoldDB" id="A0A368ZZ99"/>
<comment type="cofactor">
    <cofactor evidence="1">
        <name>Fe(2+)</name>
        <dbReference type="ChEBI" id="CHEBI:29033"/>
    </cofactor>
</comment>
<name>A0A368ZZ99_9FLAO</name>
<evidence type="ECO:0000256" key="8">
    <source>
        <dbReference type="ARBA" id="ARBA00023204"/>
    </source>
</evidence>
<gene>
    <name evidence="10" type="ORF">DES35_10440</name>
</gene>
<keyword evidence="4" id="KW-0460">Magnesium</keyword>
<sequence length="205" mass="23551">MQAYIDEWFQTSAPSIQLEENMLVLYPSFLPSNLADHALNTLITDIPWQQHSLKIYGRRIPFPRLMYWMGQPGTAYRFSGNEFQPHPWHPVVLTIKSLIEQNLPASFNSVLLNLYRHGRDSMSWHADDETCLGPTPTIASISLGSTRHFAWKPKFVKGPSRRIPLPHGSLLIMKGQFQHHYLHALPKTSPPKGCRINLTFRNIVQ</sequence>
<dbReference type="SUPFAM" id="SSF51197">
    <property type="entry name" value="Clavaminate synthase-like"/>
    <property type="match status" value="1"/>
</dbReference>
<evidence type="ECO:0000313" key="10">
    <source>
        <dbReference type="EMBL" id="RCX02281.1"/>
    </source>
</evidence>
<dbReference type="GO" id="GO:0051213">
    <property type="term" value="F:dioxygenase activity"/>
    <property type="evidence" value="ECO:0007669"/>
    <property type="project" value="UniProtKB-KW"/>
</dbReference>
<dbReference type="Gene3D" id="2.60.120.590">
    <property type="entry name" value="Alpha-ketoglutarate-dependent dioxygenase AlkB-like"/>
    <property type="match status" value="1"/>
</dbReference>
<keyword evidence="5 10" id="KW-0223">Dioxygenase</keyword>
<dbReference type="GO" id="GO:0140097">
    <property type="term" value="F:catalytic activity, acting on DNA"/>
    <property type="evidence" value="ECO:0007669"/>
    <property type="project" value="UniProtKB-ARBA"/>
</dbReference>
<dbReference type="FunFam" id="2.60.120.590:FF:000004">
    <property type="entry name" value="DNA oxidative demethylase ALKBH2"/>
    <property type="match status" value="1"/>
</dbReference>
<evidence type="ECO:0000313" key="11">
    <source>
        <dbReference type="Proteomes" id="UP000253517"/>
    </source>
</evidence>
<dbReference type="GO" id="GO:0032451">
    <property type="term" value="F:demethylase activity"/>
    <property type="evidence" value="ECO:0007669"/>
    <property type="project" value="UniProtKB-ARBA"/>
</dbReference>
<dbReference type="RefSeq" id="WP_114366391.1">
    <property type="nucleotide sequence ID" value="NZ_BHZF01000006.1"/>
</dbReference>
<proteinExistence type="predicted"/>
<evidence type="ECO:0000256" key="2">
    <source>
        <dbReference type="ARBA" id="ARBA00022723"/>
    </source>
</evidence>
<dbReference type="GO" id="GO:0016787">
    <property type="term" value="F:hydrolase activity"/>
    <property type="evidence" value="ECO:0007669"/>
    <property type="project" value="UniProtKB-ARBA"/>
</dbReference>
<dbReference type="GO" id="GO:0016705">
    <property type="term" value="F:oxidoreductase activity, acting on paired donors, with incorporation or reduction of molecular oxygen"/>
    <property type="evidence" value="ECO:0007669"/>
    <property type="project" value="UniProtKB-ARBA"/>
</dbReference>
<dbReference type="GO" id="GO:0046872">
    <property type="term" value="F:metal ion binding"/>
    <property type="evidence" value="ECO:0007669"/>
    <property type="project" value="UniProtKB-KW"/>
</dbReference>
<dbReference type="InterPro" id="IPR032854">
    <property type="entry name" value="ALKBH3"/>
</dbReference>
<keyword evidence="8" id="KW-0234">DNA repair</keyword>
<organism evidence="10 11">
    <name type="scientific">Schleiferia thermophila</name>
    <dbReference type="NCBI Taxonomy" id="884107"/>
    <lineage>
        <taxon>Bacteria</taxon>
        <taxon>Pseudomonadati</taxon>
        <taxon>Bacteroidota</taxon>
        <taxon>Flavobacteriia</taxon>
        <taxon>Flavobacteriales</taxon>
        <taxon>Schleiferiaceae</taxon>
        <taxon>Schleiferia</taxon>
    </lineage>
</organism>
<keyword evidence="11" id="KW-1185">Reference proteome</keyword>
<keyword evidence="6" id="KW-0560">Oxidoreductase</keyword>
<dbReference type="EMBL" id="QPJS01000004">
    <property type="protein sequence ID" value="RCX02281.1"/>
    <property type="molecule type" value="Genomic_DNA"/>
</dbReference>
<dbReference type="InterPro" id="IPR027450">
    <property type="entry name" value="AlkB-like"/>
</dbReference>
<accession>A0A368ZZ99</accession>
<comment type="caution">
    <text evidence="10">The sequence shown here is derived from an EMBL/GenBank/DDBJ whole genome shotgun (WGS) entry which is preliminary data.</text>
</comment>
<dbReference type="InterPro" id="IPR037151">
    <property type="entry name" value="AlkB-like_sf"/>
</dbReference>
<feature type="domain" description="Fe2OG dioxygenase" evidence="9">
    <location>
        <begin position="106"/>
        <end position="204"/>
    </location>
</feature>
<dbReference type="PANTHER" id="PTHR31212:SF4">
    <property type="entry name" value="ALPHA-KETOGLUTARATE-DEPENDENT DIOXYGENASE ALKB HOMOLOG 3"/>
    <property type="match status" value="1"/>
</dbReference>
<evidence type="ECO:0000256" key="3">
    <source>
        <dbReference type="ARBA" id="ARBA00022763"/>
    </source>
</evidence>
<dbReference type="GO" id="GO:0006307">
    <property type="term" value="P:DNA alkylation repair"/>
    <property type="evidence" value="ECO:0007669"/>
    <property type="project" value="InterPro"/>
</dbReference>
<dbReference type="InterPro" id="IPR005123">
    <property type="entry name" value="Oxoglu/Fe-dep_dioxygenase_dom"/>
</dbReference>
<keyword evidence="7" id="KW-0408">Iron</keyword>
<protein>
    <submittedName>
        <fullName evidence="10">DNA-N1-methyladenine dioxygenase</fullName>
    </submittedName>
</protein>
<dbReference type="Proteomes" id="UP000253517">
    <property type="component" value="Unassembled WGS sequence"/>
</dbReference>
<evidence type="ECO:0000256" key="1">
    <source>
        <dbReference type="ARBA" id="ARBA00001954"/>
    </source>
</evidence>
<evidence type="ECO:0000256" key="5">
    <source>
        <dbReference type="ARBA" id="ARBA00022964"/>
    </source>
</evidence>
<keyword evidence="3" id="KW-0227">DNA damage</keyword>
<evidence type="ECO:0000259" key="9">
    <source>
        <dbReference type="PROSITE" id="PS51471"/>
    </source>
</evidence>
<keyword evidence="2" id="KW-0479">Metal-binding</keyword>
<dbReference type="PANTHER" id="PTHR31212">
    <property type="entry name" value="ALPHA-KETOGLUTARATE-DEPENDENT DIOXYGENASE ALKB HOMOLOG 3"/>
    <property type="match status" value="1"/>
</dbReference>
<evidence type="ECO:0000256" key="6">
    <source>
        <dbReference type="ARBA" id="ARBA00023002"/>
    </source>
</evidence>
<evidence type="ECO:0000256" key="7">
    <source>
        <dbReference type="ARBA" id="ARBA00023004"/>
    </source>
</evidence>
<dbReference type="Pfam" id="PF13532">
    <property type="entry name" value="2OG-FeII_Oxy_2"/>
    <property type="match status" value="1"/>
</dbReference>